<dbReference type="PANTHER" id="PTHR43449">
    <property type="entry name" value="NUCLEOTIDYLTRANSFERASE"/>
    <property type="match status" value="1"/>
</dbReference>
<name>A0A953J8C0_9BACT</name>
<evidence type="ECO:0000313" key="3">
    <source>
        <dbReference type="Proteomes" id="UP000705867"/>
    </source>
</evidence>
<dbReference type="Gene3D" id="3.30.460.10">
    <property type="entry name" value="Beta Polymerase, domain 2"/>
    <property type="match status" value="1"/>
</dbReference>
<feature type="domain" description="Polymerase nucleotidyl transferase" evidence="1">
    <location>
        <begin position="17"/>
        <end position="64"/>
    </location>
</feature>
<dbReference type="InterPro" id="IPR002934">
    <property type="entry name" value="Polymerase_NTP_transf_dom"/>
</dbReference>
<dbReference type="InterPro" id="IPR043519">
    <property type="entry name" value="NT_sf"/>
</dbReference>
<proteinExistence type="predicted"/>
<dbReference type="CDD" id="cd05403">
    <property type="entry name" value="NT_KNTase_like"/>
    <property type="match status" value="1"/>
</dbReference>
<evidence type="ECO:0000313" key="2">
    <source>
        <dbReference type="EMBL" id="MBZ0157613.1"/>
    </source>
</evidence>
<reference evidence="2" key="1">
    <citation type="journal article" date="2021" name="bioRxiv">
        <title>Unraveling nitrogen, sulfur and carbon metabolic pathways and microbial community transcriptional responses to substrate deprivation and toxicity stresses in a bioreactor mimicking anoxic brackish coastal sediment conditions.</title>
        <authorList>
            <person name="Martins P.D."/>
            <person name="Echeveste M.J."/>
            <person name="Arshad A."/>
            <person name="Kurth J."/>
            <person name="Ouboter H."/>
            <person name="Jetten M.S.M."/>
            <person name="Welte C.U."/>
        </authorList>
    </citation>
    <scope>NUCLEOTIDE SEQUENCE</scope>
    <source>
        <strain evidence="2">MAG_39</strain>
    </source>
</reference>
<dbReference type="EMBL" id="JAIOIV010000121">
    <property type="protein sequence ID" value="MBZ0157613.1"/>
    <property type="molecule type" value="Genomic_DNA"/>
</dbReference>
<sequence>MAKTAREIKAIIDRYAAEVVKLGVMPESILLYGSYARGNAREDSDIDIIVVSKDFRNMNLRERLELLGLAAGRVFEPMEALGYTPDELEANRRGTFLEEALKVSSRIQ</sequence>
<protein>
    <submittedName>
        <fullName evidence="2">Nucleotidyltransferase domain-containing protein</fullName>
    </submittedName>
</protein>
<dbReference type="Pfam" id="PF01909">
    <property type="entry name" value="NTP_transf_2"/>
    <property type="match status" value="1"/>
</dbReference>
<gene>
    <name evidence="2" type="ORF">K8I29_15550</name>
</gene>
<comment type="caution">
    <text evidence="2">The sequence shown here is derived from an EMBL/GenBank/DDBJ whole genome shotgun (WGS) entry which is preliminary data.</text>
</comment>
<dbReference type="PANTHER" id="PTHR43449:SF1">
    <property type="entry name" value="POLYMERASE BETA NUCLEOTIDYLTRANSFERASE DOMAIN-CONTAINING PROTEIN"/>
    <property type="match status" value="1"/>
</dbReference>
<dbReference type="GO" id="GO:0016779">
    <property type="term" value="F:nucleotidyltransferase activity"/>
    <property type="evidence" value="ECO:0007669"/>
    <property type="project" value="InterPro"/>
</dbReference>
<dbReference type="Proteomes" id="UP000705867">
    <property type="component" value="Unassembled WGS sequence"/>
</dbReference>
<accession>A0A953J8C0</accession>
<organism evidence="2 3">
    <name type="scientific">Candidatus Nitrobium versatile</name>
    <dbReference type="NCBI Taxonomy" id="2884831"/>
    <lineage>
        <taxon>Bacteria</taxon>
        <taxon>Pseudomonadati</taxon>
        <taxon>Nitrospirota</taxon>
        <taxon>Nitrospiria</taxon>
        <taxon>Nitrospirales</taxon>
        <taxon>Nitrospiraceae</taxon>
        <taxon>Candidatus Nitrobium</taxon>
    </lineage>
</organism>
<dbReference type="SUPFAM" id="SSF81301">
    <property type="entry name" value="Nucleotidyltransferase"/>
    <property type="match status" value="1"/>
</dbReference>
<reference evidence="2" key="2">
    <citation type="submission" date="2021-08" db="EMBL/GenBank/DDBJ databases">
        <authorList>
            <person name="Dalcin Martins P."/>
        </authorList>
    </citation>
    <scope>NUCLEOTIDE SEQUENCE</scope>
    <source>
        <strain evidence="2">MAG_39</strain>
    </source>
</reference>
<evidence type="ECO:0000259" key="1">
    <source>
        <dbReference type="Pfam" id="PF01909"/>
    </source>
</evidence>
<dbReference type="AlphaFoldDB" id="A0A953J8C0"/>